<dbReference type="PANTHER" id="PTHR36973:SF4">
    <property type="entry name" value="NODULATION PROTEIN"/>
    <property type="match status" value="1"/>
</dbReference>
<keyword evidence="2" id="KW-0489">Methyltransferase</keyword>
<keyword evidence="2" id="KW-0808">Transferase</keyword>
<dbReference type="Proteomes" id="UP000319004">
    <property type="component" value="Chromosome"/>
</dbReference>
<evidence type="ECO:0000313" key="2">
    <source>
        <dbReference type="EMBL" id="QDV43151.1"/>
    </source>
</evidence>
<dbReference type="GO" id="GO:0008171">
    <property type="term" value="F:O-methyltransferase activity"/>
    <property type="evidence" value="ECO:0007669"/>
    <property type="project" value="TreeGrafter"/>
</dbReference>
<dbReference type="GO" id="GO:0032259">
    <property type="term" value="P:methylation"/>
    <property type="evidence" value="ECO:0007669"/>
    <property type="project" value="UniProtKB-KW"/>
</dbReference>
<evidence type="ECO:0000313" key="3">
    <source>
        <dbReference type="Proteomes" id="UP000319004"/>
    </source>
</evidence>
<dbReference type="EC" id="2.1.1.-" evidence="2"/>
<dbReference type="RefSeq" id="WP_145387036.1">
    <property type="nucleotide sequence ID" value="NZ_CP037423.1"/>
</dbReference>
<reference evidence="2 3" key="1">
    <citation type="submission" date="2019-03" db="EMBL/GenBank/DDBJ databases">
        <title>Deep-cultivation of Planctomycetes and their phenomic and genomic characterization uncovers novel biology.</title>
        <authorList>
            <person name="Wiegand S."/>
            <person name="Jogler M."/>
            <person name="Boedeker C."/>
            <person name="Pinto D."/>
            <person name="Vollmers J."/>
            <person name="Rivas-Marin E."/>
            <person name="Kohn T."/>
            <person name="Peeters S.H."/>
            <person name="Heuer A."/>
            <person name="Rast P."/>
            <person name="Oberbeckmann S."/>
            <person name="Bunk B."/>
            <person name="Jeske O."/>
            <person name="Meyerdierks A."/>
            <person name="Storesund J.E."/>
            <person name="Kallscheuer N."/>
            <person name="Luecker S."/>
            <person name="Lage O.M."/>
            <person name="Pohl T."/>
            <person name="Merkel B.J."/>
            <person name="Hornburger P."/>
            <person name="Mueller R.-W."/>
            <person name="Bruemmer F."/>
            <person name="Labrenz M."/>
            <person name="Spormann A.M."/>
            <person name="Op den Camp H."/>
            <person name="Overmann J."/>
            <person name="Amann R."/>
            <person name="Jetten M.S.M."/>
            <person name="Mascher T."/>
            <person name="Medema M.H."/>
            <person name="Devos D.P."/>
            <person name="Kaster A.-K."/>
            <person name="Ovreas L."/>
            <person name="Rohde M."/>
            <person name="Galperin M.Y."/>
            <person name="Jogler C."/>
        </authorList>
    </citation>
    <scope>NUCLEOTIDE SEQUENCE [LARGE SCALE GENOMIC DNA]</scope>
    <source>
        <strain evidence="2 3">Enr13</strain>
    </source>
</reference>
<accession>A0A518HQS7</accession>
<name>A0A518HQS7_9BACT</name>
<protein>
    <submittedName>
        <fullName evidence="2">2-O-methyltransferase NoeI</fullName>
        <ecNumber evidence="2">2.1.1.-</ecNumber>
    </submittedName>
</protein>
<evidence type="ECO:0000259" key="1">
    <source>
        <dbReference type="Pfam" id="PF05050"/>
    </source>
</evidence>
<dbReference type="NCBIfam" id="TIGR01444">
    <property type="entry name" value="fkbM_fam"/>
    <property type="match status" value="1"/>
</dbReference>
<dbReference type="Gene3D" id="3.40.50.150">
    <property type="entry name" value="Vaccinia Virus protein VP39"/>
    <property type="match status" value="1"/>
</dbReference>
<keyword evidence="3" id="KW-1185">Reference proteome</keyword>
<dbReference type="SUPFAM" id="SSF53335">
    <property type="entry name" value="S-adenosyl-L-methionine-dependent methyltransferases"/>
    <property type="match status" value="1"/>
</dbReference>
<dbReference type="InterPro" id="IPR029063">
    <property type="entry name" value="SAM-dependent_MTases_sf"/>
</dbReference>
<gene>
    <name evidence="2" type="primary">noeI_2</name>
    <name evidence="2" type="ORF">Enr13x_30050</name>
</gene>
<dbReference type="KEGG" id="snep:Enr13x_30050"/>
<dbReference type="AlphaFoldDB" id="A0A518HQS7"/>
<organism evidence="2 3">
    <name type="scientific">Stieleria neptunia</name>
    <dbReference type="NCBI Taxonomy" id="2527979"/>
    <lineage>
        <taxon>Bacteria</taxon>
        <taxon>Pseudomonadati</taxon>
        <taxon>Planctomycetota</taxon>
        <taxon>Planctomycetia</taxon>
        <taxon>Pirellulales</taxon>
        <taxon>Pirellulaceae</taxon>
        <taxon>Stieleria</taxon>
    </lineage>
</organism>
<dbReference type="OrthoDB" id="276857at2"/>
<dbReference type="PANTHER" id="PTHR36973">
    <property type="entry name" value="SLL1456 PROTEIN-RELATED"/>
    <property type="match status" value="1"/>
</dbReference>
<sequence length="246" mass="27736">MSIKRAIAAVPFLKRMLVPLYDRMRGLPPLDVGEIDEDTLRRAIDKPNPTILEIGANDGMHTVWFRKIFPDATIHCFEPDARAIQRFHERVGKDAPGIFLHQSAVGPINGDVTFYPSDSCNTAERESLWDCSGSLKQPTGHLDVHPEIAFADPITIPSVRLDDWRVKHGVGMIDFIWMDVQGAELDVFSSAASTLESTRYLYTEYVVEPLYKDQPTLTGLVAALPSFRIVKRYRNDILLKNRSLAQ</sequence>
<dbReference type="Pfam" id="PF05050">
    <property type="entry name" value="Methyltransf_21"/>
    <property type="match status" value="1"/>
</dbReference>
<feature type="domain" description="Methyltransferase FkbM" evidence="1">
    <location>
        <begin position="53"/>
        <end position="205"/>
    </location>
</feature>
<dbReference type="EMBL" id="CP037423">
    <property type="protein sequence ID" value="QDV43151.1"/>
    <property type="molecule type" value="Genomic_DNA"/>
</dbReference>
<dbReference type="InterPro" id="IPR006342">
    <property type="entry name" value="FkbM_mtfrase"/>
</dbReference>
<dbReference type="InterPro" id="IPR053188">
    <property type="entry name" value="FkbM_Methyltransferase"/>
</dbReference>
<proteinExistence type="predicted"/>